<gene>
    <name evidence="2" type="ORF">FRACYDRAFT_244104</name>
</gene>
<feature type="compositionally biased region" description="Low complexity" evidence="1">
    <location>
        <begin position="530"/>
        <end position="545"/>
    </location>
</feature>
<feature type="compositionally biased region" description="Basic and acidic residues" evidence="1">
    <location>
        <begin position="1026"/>
        <end position="1052"/>
    </location>
</feature>
<feature type="compositionally biased region" description="Low complexity" evidence="1">
    <location>
        <begin position="240"/>
        <end position="249"/>
    </location>
</feature>
<feature type="compositionally biased region" description="Basic and acidic residues" evidence="1">
    <location>
        <begin position="999"/>
        <end position="1017"/>
    </location>
</feature>
<feature type="compositionally biased region" description="Polar residues" evidence="1">
    <location>
        <begin position="979"/>
        <end position="998"/>
    </location>
</feature>
<feature type="compositionally biased region" description="Polar residues" evidence="1">
    <location>
        <begin position="313"/>
        <end position="326"/>
    </location>
</feature>
<feature type="compositionally biased region" description="Basic and acidic residues" evidence="1">
    <location>
        <begin position="504"/>
        <end position="514"/>
    </location>
</feature>
<evidence type="ECO:0000313" key="2">
    <source>
        <dbReference type="EMBL" id="OEU12831.1"/>
    </source>
</evidence>
<feature type="region of interest" description="Disordered" evidence="1">
    <location>
        <begin position="639"/>
        <end position="726"/>
    </location>
</feature>
<feature type="compositionally biased region" description="Polar residues" evidence="1">
    <location>
        <begin position="639"/>
        <end position="651"/>
    </location>
</feature>
<evidence type="ECO:0000256" key="1">
    <source>
        <dbReference type="SAM" id="MobiDB-lite"/>
    </source>
</evidence>
<feature type="compositionally biased region" description="Low complexity" evidence="1">
    <location>
        <begin position="179"/>
        <end position="192"/>
    </location>
</feature>
<sequence length="1089" mass="117828">MNNKQTPGGEIDTTDNNEDGSSVSSDSSSSSSTTEDDDSSSSSVSISGYSSSLFEPKTTPIRHTISTATAAIARTAPPPTPPTNARSPITITTENIMTAAAAANKNRRTRLVRSKSVQFTTSKTSLSMASVSAFNNSTGRINHSNNNEAFDLLRGRSDHGQSSGRNTPVSRESRRRRSAGTATATNTNTNTNDVVDPIISTTKRTATRTKRRLSNASTSANRSRTGVRRTKSSAGDLFVSRTSTHTSSSRSRRYSTPITNNATTGSKSLYANTTGGKSSSPILHRRFRHDFPNEAIIPSDEILVMMYDHSGASSGNNTGSRDNNYGKNDAGKFTTTSKHSTTTANDNNNNNNNSIGALGTNLSKMVIKPQVFTREDLKIAKQKKKDGGDDNGSVISDSGLSFASEFEWKSWKESVRGLGPEGAWDAFLDNKKEASKIKAKVKGSIEATVVEVEEEKEETSSLSGRLDASALDDDEAQDTKITEKKQQIIKKKKKTKKNSVVSPKDPDGDSDDIKRKKKKNPSLDVLKMGNSTNTGNSKSTSSKSRSSSDSRRSTFNKSTGFSGDRSHRRRRTHIDDGNASLSMLVANNNRTSSSSSQRRTRTRSAGRTRSAEDRKIRFIKNKTPVESISKTIHGGSSIETPVTASSGSCDNKVSIVDNSRRKKRIDGLSQSMHGSGSFAFPKGTTTNKVEKQSRKIKSKSSGMMQSKSMHGSGLSSTTSKLNSSLSMSQGNLFNPFKDSNNDDSSGLVDSSGAFSSAFENSDSNNNSNKFHDSMGSFDDFIGLTNNNTSTKNRDSSDKERKKKKTSSRNDSTKSDNRTTKKGGKRRKSTGSGSNDRTIATTKKPTSSTKLNETGSAFESEIAVGGSSSNINDDAAKGKGSADNDADIGKKTRKKKKKHSTTSIHRRTTSSNKASSREQNTVPEVTTNHAAAPVDQNSQEEFLLAFNSPVTPSTPKFVEPSKTEAKVTSKTGESTKRRTTSGSNAVGTNDSTYTNGNTTPKREHAKTTKKEVRRRPQEAKSSSSILLDEHPATTKKDDNEGSSKQHTEEEKHNFANIPGFDLNLFETDIISPLTVAPRSIRQRVHDKLFK</sequence>
<feature type="compositionally biased region" description="Polar residues" evidence="1">
    <location>
        <begin position="579"/>
        <end position="589"/>
    </location>
</feature>
<name>A0A1E7F3R9_9STRA</name>
<organism evidence="2 3">
    <name type="scientific">Fragilariopsis cylindrus CCMP1102</name>
    <dbReference type="NCBI Taxonomy" id="635003"/>
    <lineage>
        <taxon>Eukaryota</taxon>
        <taxon>Sar</taxon>
        <taxon>Stramenopiles</taxon>
        <taxon>Ochrophyta</taxon>
        <taxon>Bacillariophyta</taxon>
        <taxon>Bacillariophyceae</taxon>
        <taxon>Bacillariophycidae</taxon>
        <taxon>Bacillariales</taxon>
        <taxon>Bacillariaceae</taxon>
        <taxon>Fragilariopsis</taxon>
    </lineage>
</organism>
<feature type="region of interest" description="Disordered" evidence="1">
    <location>
        <begin position="1"/>
        <end position="60"/>
    </location>
</feature>
<feature type="compositionally biased region" description="Low complexity" evidence="1">
    <location>
        <begin position="19"/>
        <end position="33"/>
    </location>
</feature>
<feature type="region of interest" description="Disordered" evidence="1">
    <location>
        <begin position="313"/>
        <end position="354"/>
    </location>
</feature>
<feature type="compositionally biased region" description="Low complexity" evidence="1">
    <location>
        <begin position="334"/>
        <end position="353"/>
    </location>
</feature>
<feature type="compositionally biased region" description="Basic and acidic residues" evidence="1">
    <location>
        <begin position="873"/>
        <end position="889"/>
    </location>
</feature>
<feature type="region of interest" description="Disordered" evidence="1">
    <location>
        <begin position="452"/>
        <end position="614"/>
    </location>
</feature>
<feature type="compositionally biased region" description="Polar residues" evidence="1">
    <location>
        <begin position="257"/>
        <end position="281"/>
    </location>
</feature>
<proteinExistence type="predicted"/>
<accession>A0A1E7F3R9</accession>
<feature type="compositionally biased region" description="Basic residues" evidence="1">
    <location>
        <begin position="487"/>
        <end position="497"/>
    </location>
</feature>
<dbReference type="KEGG" id="fcy:FRACYDRAFT_244104"/>
<dbReference type="EMBL" id="KV784364">
    <property type="protein sequence ID" value="OEU12831.1"/>
    <property type="molecule type" value="Genomic_DNA"/>
</dbReference>
<keyword evidence="3" id="KW-1185">Reference proteome</keyword>
<feature type="compositionally biased region" description="Low complexity" evidence="1">
    <location>
        <begin position="699"/>
        <end position="726"/>
    </location>
</feature>
<reference evidence="2 3" key="1">
    <citation type="submission" date="2016-09" db="EMBL/GenBank/DDBJ databases">
        <title>Extensive genetic diversity and differential bi-allelic expression allows diatom success in the polar Southern Ocean.</title>
        <authorList>
            <consortium name="DOE Joint Genome Institute"/>
            <person name="Mock T."/>
            <person name="Otillar R.P."/>
            <person name="Strauss J."/>
            <person name="Dupont C."/>
            <person name="Frickenhaus S."/>
            <person name="Maumus F."/>
            <person name="Mcmullan M."/>
            <person name="Sanges R."/>
            <person name="Schmutz J."/>
            <person name="Toseland A."/>
            <person name="Valas R."/>
            <person name="Veluchamy A."/>
            <person name="Ward B.J."/>
            <person name="Allen A."/>
            <person name="Barry K."/>
            <person name="Falciatore A."/>
            <person name="Ferrante M."/>
            <person name="Fortunato A.E."/>
            <person name="Gloeckner G."/>
            <person name="Gruber A."/>
            <person name="Hipkin R."/>
            <person name="Janech M."/>
            <person name="Kroth P."/>
            <person name="Leese F."/>
            <person name="Lindquist E."/>
            <person name="Lyon B.R."/>
            <person name="Martin J."/>
            <person name="Mayer C."/>
            <person name="Parker M."/>
            <person name="Quesneville H."/>
            <person name="Raymond J."/>
            <person name="Uhlig C."/>
            <person name="Valentin K.U."/>
            <person name="Worden A.Z."/>
            <person name="Armbrust E.V."/>
            <person name="Bowler C."/>
            <person name="Green B."/>
            <person name="Moulton V."/>
            <person name="Van Oosterhout C."/>
            <person name="Grigoriev I."/>
        </authorList>
    </citation>
    <scope>NUCLEOTIDE SEQUENCE [LARGE SCALE GENOMIC DNA]</scope>
    <source>
        <strain evidence="2 3">CCMP1102</strain>
    </source>
</reference>
<protein>
    <submittedName>
        <fullName evidence="2">Uncharacterized protein</fullName>
    </submittedName>
</protein>
<dbReference type="Proteomes" id="UP000095751">
    <property type="component" value="Unassembled WGS sequence"/>
</dbReference>
<feature type="compositionally biased region" description="Polar residues" evidence="1">
    <location>
        <begin position="911"/>
        <end position="939"/>
    </location>
</feature>
<feature type="compositionally biased region" description="Basic residues" evidence="1">
    <location>
        <begin position="819"/>
        <end position="828"/>
    </location>
</feature>
<feature type="compositionally biased region" description="Polar residues" evidence="1">
    <location>
        <begin position="834"/>
        <end position="856"/>
    </location>
</feature>
<feature type="region of interest" description="Disordered" evidence="1">
    <location>
        <begin position="154"/>
        <end position="281"/>
    </location>
</feature>
<dbReference type="AlphaFoldDB" id="A0A1E7F3R9"/>
<feature type="region of interest" description="Disordered" evidence="1">
    <location>
        <begin position="784"/>
        <end position="1054"/>
    </location>
</feature>
<feature type="compositionally biased region" description="Basic and acidic residues" evidence="1">
    <location>
        <begin position="477"/>
        <end position="486"/>
    </location>
</feature>
<evidence type="ECO:0000313" key="3">
    <source>
        <dbReference type="Proteomes" id="UP000095751"/>
    </source>
</evidence>
<feature type="compositionally biased region" description="Low complexity" evidence="1">
    <location>
        <begin position="40"/>
        <end position="52"/>
    </location>
</feature>
<dbReference type="InParanoid" id="A0A1E7F3R9"/>
<feature type="compositionally biased region" description="Basic residues" evidence="1">
    <location>
        <begin position="890"/>
        <end position="907"/>
    </location>
</feature>
<feature type="compositionally biased region" description="Polar residues" evidence="1">
    <location>
        <begin position="214"/>
        <end position="224"/>
    </location>
</feature>